<protein>
    <submittedName>
        <fullName evidence="1">DUF1905 domain-containing protein</fullName>
    </submittedName>
</protein>
<accession>A0A5R9FVW4</accession>
<sequence length="150" mass="16343">MKFRTVILLERKTATGIEVPPDIVEALGAGKKPPVRVTIGGGYTYRSTVAVMGGKYMIPLSAEHRSGAGVAAGEEVDVELTLDHEPRELALPKDFLSALDAVPEAKAFFDDLSYSNRRRIVLSVEGAKTPETRVRRIEKALEALRVGRVI</sequence>
<dbReference type="InterPro" id="IPR015018">
    <property type="entry name" value="DUF1905"/>
</dbReference>
<dbReference type="AlphaFoldDB" id="A0A5R9FVW4"/>
<dbReference type="SUPFAM" id="SSF141694">
    <property type="entry name" value="AF2212/PG0164-like"/>
    <property type="match status" value="1"/>
</dbReference>
<dbReference type="RefSeq" id="WP_138198400.1">
    <property type="nucleotide sequence ID" value="NZ_VCIW01000046.1"/>
</dbReference>
<dbReference type="EMBL" id="VCIW01000046">
    <property type="protein sequence ID" value="TLS48222.1"/>
    <property type="molecule type" value="Genomic_DNA"/>
</dbReference>
<evidence type="ECO:0000313" key="2">
    <source>
        <dbReference type="Proteomes" id="UP000309676"/>
    </source>
</evidence>
<dbReference type="Gene3D" id="2.40.30.100">
    <property type="entry name" value="AF2212/PG0164-like"/>
    <property type="match status" value="1"/>
</dbReference>
<organism evidence="1 2">
    <name type="scientific">Paenibacillus antri</name>
    <dbReference type="NCBI Taxonomy" id="2582848"/>
    <lineage>
        <taxon>Bacteria</taxon>
        <taxon>Bacillati</taxon>
        <taxon>Bacillota</taxon>
        <taxon>Bacilli</taxon>
        <taxon>Bacillales</taxon>
        <taxon>Paenibacillaceae</taxon>
        <taxon>Paenibacillus</taxon>
    </lineage>
</organism>
<dbReference type="Proteomes" id="UP000309676">
    <property type="component" value="Unassembled WGS sequence"/>
</dbReference>
<gene>
    <name evidence="1" type="ORF">FE782_31875</name>
</gene>
<evidence type="ECO:0000313" key="1">
    <source>
        <dbReference type="EMBL" id="TLS48222.1"/>
    </source>
</evidence>
<dbReference type="Pfam" id="PF08922">
    <property type="entry name" value="DUF1905"/>
    <property type="match status" value="1"/>
</dbReference>
<comment type="caution">
    <text evidence="1">The sequence shown here is derived from an EMBL/GenBank/DDBJ whole genome shotgun (WGS) entry which is preliminary data.</text>
</comment>
<keyword evidence="2" id="KW-1185">Reference proteome</keyword>
<proteinExistence type="predicted"/>
<dbReference type="Pfam" id="PF13376">
    <property type="entry name" value="OmdA"/>
    <property type="match status" value="1"/>
</dbReference>
<name>A0A5R9FVW4_9BACL</name>
<reference evidence="1 2" key="1">
    <citation type="submission" date="2019-05" db="EMBL/GenBank/DDBJ databases">
        <authorList>
            <person name="Narsing Rao M.P."/>
            <person name="Li W.J."/>
        </authorList>
    </citation>
    <scope>NUCLEOTIDE SEQUENCE [LARGE SCALE GENOMIC DNA]</scope>
    <source>
        <strain evidence="1 2">SYSU_K30003</strain>
    </source>
</reference>
<dbReference type="InterPro" id="IPR037079">
    <property type="entry name" value="AF2212/PG0164-like_sf"/>
</dbReference>
<dbReference type="OrthoDB" id="2604865at2"/>